<feature type="compositionally biased region" description="Basic and acidic residues" evidence="1">
    <location>
        <begin position="150"/>
        <end position="161"/>
    </location>
</feature>
<evidence type="ECO:0000256" key="1">
    <source>
        <dbReference type="SAM" id="MobiDB-lite"/>
    </source>
</evidence>
<comment type="caution">
    <text evidence="2">The sequence shown here is derived from an EMBL/GenBank/DDBJ whole genome shotgun (WGS) entry which is preliminary data.</text>
</comment>
<evidence type="ECO:0000313" key="2">
    <source>
        <dbReference type="EMBL" id="MBW0586915.1"/>
    </source>
</evidence>
<feature type="compositionally biased region" description="Polar residues" evidence="1">
    <location>
        <begin position="162"/>
        <end position="172"/>
    </location>
</feature>
<name>A0A9Q3KWY6_9BASI</name>
<protein>
    <submittedName>
        <fullName evidence="2">Uncharacterized protein</fullName>
    </submittedName>
</protein>
<feature type="region of interest" description="Disordered" evidence="1">
    <location>
        <begin position="1"/>
        <end position="41"/>
    </location>
</feature>
<organism evidence="2 3">
    <name type="scientific">Austropuccinia psidii MF-1</name>
    <dbReference type="NCBI Taxonomy" id="1389203"/>
    <lineage>
        <taxon>Eukaryota</taxon>
        <taxon>Fungi</taxon>
        <taxon>Dikarya</taxon>
        <taxon>Basidiomycota</taxon>
        <taxon>Pucciniomycotina</taxon>
        <taxon>Pucciniomycetes</taxon>
        <taxon>Pucciniales</taxon>
        <taxon>Sphaerophragmiaceae</taxon>
        <taxon>Austropuccinia</taxon>
    </lineage>
</organism>
<dbReference type="EMBL" id="AVOT02125372">
    <property type="protein sequence ID" value="MBW0586915.1"/>
    <property type="molecule type" value="Genomic_DNA"/>
</dbReference>
<dbReference type="AlphaFoldDB" id="A0A9Q3KWY6"/>
<gene>
    <name evidence="2" type="ORF">O181_126630</name>
</gene>
<reference evidence="2" key="1">
    <citation type="submission" date="2021-03" db="EMBL/GenBank/DDBJ databases">
        <title>Draft genome sequence of rust myrtle Austropuccinia psidii MF-1, a brazilian biotype.</title>
        <authorList>
            <person name="Quecine M.C."/>
            <person name="Pachon D.M.R."/>
            <person name="Bonatelli M.L."/>
            <person name="Correr F.H."/>
            <person name="Franceschini L.M."/>
            <person name="Leite T.F."/>
            <person name="Margarido G.R.A."/>
            <person name="Almeida C.A."/>
            <person name="Ferrarezi J.A."/>
            <person name="Labate C.A."/>
        </authorList>
    </citation>
    <scope>NUCLEOTIDE SEQUENCE</scope>
    <source>
        <strain evidence="2">MF-1</strain>
    </source>
</reference>
<feature type="compositionally biased region" description="Basic and acidic residues" evidence="1">
    <location>
        <begin position="17"/>
        <end position="34"/>
    </location>
</feature>
<accession>A0A9Q3KWY6</accession>
<dbReference type="Proteomes" id="UP000765509">
    <property type="component" value="Unassembled WGS sequence"/>
</dbReference>
<proteinExistence type="predicted"/>
<feature type="region of interest" description="Disordered" evidence="1">
    <location>
        <begin position="127"/>
        <end position="172"/>
    </location>
</feature>
<feature type="compositionally biased region" description="Low complexity" evidence="1">
    <location>
        <begin position="1"/>
        <end position="14"/>
    </location>
</feature>
<keyword evidence="3" id="KW-1185">Reference proteome</keyword>
<evidence type="ECO:0000313" key="3">
    <source>
        <dbReference type="Proteomes" id="UP000765509"/>
    </source>
</evidence>
<sequence length="172" mass="18854">MVNSNGSGPGNSSNKYKQQECHPRGEEKIEDYRTSKSSQRLESTFDTLIGSPEANIAAIPVVKYDQLPTGSSRDIPVSVQEMFYGCKAVAEGTSSQIVDRENKLIPSSSEALGNRKEKRTSERLDTHFMEGTGPNNKSLVEKPTNLVGVSEERVGPDKIKQPSESSSCLQKF</sequence>